<organism evidence="2 3">
    <name type="scientific">Actinophytocola oryzae</name>
    <dbReference type="NCBI Taxonomy" id="502181"/>
    <lineage>
        <taxon>Bacteria</taxon>
        <taxon>Bacillati</taxon>
        <taxon>Actinomycetota</taxon>
        <taxon>Actinomycetes</taxon>
        <taxon>Pseudonocardiales</taxon>
        <taxon>Pseudonocardiaceae</taxon>
    </lineage>
</organism>
<sequence length="246" mass="26663">MTVVARVAGTPIDVADVDGREAALRAGPVAPTLPRERTGEGRQLRRWLVQVLVAERLVAIEAAARGLGPGPELASIAPDRAAMLGLGSVAADLLARDPLARAVFVAVTDEVAVSDAAVERFYLDNPERFRVPEERVVWDGTTRWVLRRGERVGPVEDAVFAAAAGETVGPVWDPLGTHTFVVEDVRPGRVRSLEEAREEIEAFLLAPARRRAFTAWLDRGMAARVELAPGYEHPGDPGQPDNTHRH</sequence>
<evidence type="ECO:0000313" key="3">
    <source>
        <dbReference type="Proteomes" id="UP000294927"/>
    </source>
</evidence>
<dbReference type="InterPro" id="IPR046357">
    <property type="entry name" value="PPIase_dom_sf"/>
</dbReference>
<evidence type="ECO:0000313" key="2">
    <source>
        <dbReference type="EMBL" id="TDV50753.1"/>
    </source>
</evidence>
<protein>
    <submittedName>
        <fullName evidence="2">[acyl-carrier-protein] S-malonyltransferase</fullName>
    </submittedName>
</protein>
<name>A0A4R7VMB7_9PSEU</name>
<dbReference type="EMBL" id="SOCP01000006">
    <property type="protein sequence ID" value="TDV50753.1"/>
    <property type="molecule type" value="Genomic_DNA"/>
</dbReference>
<dbReference type="AlphaFoldDB" id="A0A4R7VMB7"/>
<dbReference type="Pfam" id="PF23716">
    <property type="entry name" value="DUF7158"/>
    <property type="match status" value="1"/>
</dbReference>
<proteinExistence type="predicted"/>
<evidence type="ECO:0000259" key="1">
    <source>
        <dbReference type="Pfam" id="PF13145"/>
    </source>
</evidence>
<dbReference type="InterPro" id="IPR000297">
    <property type="entry name" value="PPIase_PpiC"/>
</dbReference>
<dbReference type="Gene3D" id="3.10.50.40">
    <property type="match status" value="1"/>
</dbReference>
<reference evidence="2 3" key="1">
    <citation type="submission" date="2019-03" db="EMBL/GenBank/DDBJ databases">
        <title>Genomic Encyclopedia of Archaeal and Bacterial Type Strains, Phase II (KMG-II): from individual species to whole genera.</title>
        <authorList>
            <person name="Goeker M."/>
        </authorList>
    </citation>
    <scope>NUCLEOTIDE SEQUENCE [LARGE SCALE GENOMIC DNA]</scope>
    <source>
        <strain evidence="2 3">DSM 45499</strain>
    </source>
</reference>
<keyword evidence="2" id="KW-0808">Transferase</keyword>
<dbReference type="Proteomes" id="UP000294927">
    <property type="component" value="Unassembled WGS sequence"/>
</dbReference>
<dbReference type="GO" id="GO:0016740">
    <property type="term" value="F:transferase activity"/>
    <property type="evidence" value="ECO:0007669"/>
    <property type="project" value="UniProtKB-KW"/>
</dbReference>
<comment type="caution">
    <text evidence="2">The sequence shown here is derived from an EMBL/GenBank/DDBJ whole genome shotgun (WGS) entry which is preliminary data.</text>
</comment>
<dbReference type="InterPro" id="IPR027304">
    <property type="entry name" value="Trigger_fact/SurA_dom_sf"/>
</dbReference>
<keyword evidence="3" id="KW-1185">Reference proteome</keyword>
<gene>
    <name evidence="2" type="ORF">CLV71_10695</name>
</gene>
<accession>A0A4R7VMB7</accession>
<dbReference type="SUPFAM" id="SSF109998">
    <property type="entry name" value="Triger factor/SurA peptide-binding domain-like"/>
    <property type="match status" value="1"/>
</dbReference>
<feature type="domain" description="PpiC" evidence="1">
    <location>
        <begin position="154"/>
        <end position="198"/>
    </location>
</feature>
<dbReference type="RefSeq" id="WP_208297612.1">
    <property type="nucleotide sequence ID" value="NZ_SOCP01000006.1"/>
</dbReference>
<dbReference type="GO" id="GO:0003755">
    <property type="term" value="F:peptidyl-prolyl cis-trans isomerase activity"/>
    <property type="evidence" value="ECO:0007669"/>
    <property type="project" value="InterPro"/>
</dbReference>
<dbReference type="Pfam" id="PF13145">
    <property type="entry name" value="Rotamase_2"/>
    <property type="match status" value="1"/>
</dbReference>
<dbReference type="InterPro" id="IPR055582">
    <property type="entry name" value="DUF7158"/>
</dbReference>